<proteinExistence type="predicted"/>
<gene>
    <name evidence="1" type="ORF">GCM10011383_34920</name>
</gene>
<evidence type="ECO:0000313" key="2">
    <source>
        <dbReference type="Proteomes" id="UP000632273"/>
    </source>
</evidence>
<organism evidence="1 2">
    <name type="scientific">Hymenobacter cavernae</name>
    <dbReference type="NCBI Taxonomy" id="2044852"/>
    <lineage>
        <taxon>Bacteria</taxon>
        <taxon>Pseudomonadati</taxon>
        <taxon>Bacteroidota</taxon>
        <taxon>Cytophagia</taxon>
        <taxon>Cytophagales</taxon>
        <taxon>Hymenobacteraceae</taxon>
        <taxon>Hymenobacter</taxon>
    </lineage>
</organism>
<name>A0ABQ1UML3_9BACT</name>
<reference evidence="2" key="1">
    <citation type="journal article" date="2019" name="Int. J. Syst. Evol. Microbiol.">
        <title>The Global Catalogue of Microorganisms (GCM) 10K type strain sequencing project: providing services to taxonomists for standard genome sequencing and annotation.</title>
        <authorList>
            <consortium name="The Broad Institute Genomics Platform"/>
            <consortium name="The Broad Institute Genome Sequencing Center for Infectious Disease"/>
            <person name="Wu L."/>
            <person name="Ma J."/>
        </authorList>
    </citation>
    <scope>NUCLEOTIDE SEQUENCE [LARGE SCALE GENOMIC DNA]</scope>
    <source>
        <strain evidence="2">CGMCC 1.15197</strain>
    </source>
</reference>
<comment type="caution">
    <text evidence="1">The sequence shown here is derived from an EMBL/GenBank/DDBJ whole genome shotgun (WGS) entry which is preliminary data.</text>
</comment>
<dbReference type="EMBL" id="BMHT01000006">
    <property type="protein sequence ID" value="GGF20303.1"/>
    <property type="molecule type" value="Genomic_DNA"/>
</dbReference>
<accession>A0ABQ1UML3</accession>
<evidence type="ECO:0000313" key="1">
    <source>
        <dbReference type="EMBL" id="GGF20303.1"/>
    </source>
</evidence>
<sequence>MMLSTLTHTTLPDQKRLKAICKAVAVLDALNSPEYEYRYYSYNQNWAEGEEVFEMQDGEGDQMLILFRAEGCVINGYADGYDEQDKNQLTRGLPAVFDEFIFGEPVNSIGTTFCLWYTPKDKWQIGQLETDEDGSENFLEIFDGNPQTYIDWASEYYDEDLGRPAPSLEAATSIYQGKTLTKELVLAIVPEVADWQQLEADLQEIGYPYDFS</sequence>
<keyword evidence="2" id="KW-1185">Reference proteome</keyword>
<dbReference type="Proteomes" id="UP000632273">
    <property type="component" value="Unassembled WGS sequence"/>
</dbReference>
<protein>
    <submittedName>
        <fullName evidence="1">Uncharacterized protein</fullName>
    </submittedName>
</protein>
<dbReference type="RefSeq" id="WP_188815312.1">
    <property type="nucleotide sequence ID" value="NZ_BMHT01000006.1"/>
</dbReference>